<keyword evidence="7" id="KW-1185">Reference proteome</keyword>
<dbReference type="InterPro" id="IPR039424">
    <property type="entry name" value="SBP_5"/>
</dbReference>
<dbReference type="Gene3D" id="3.10.105.10">
    <property type="entry name" value="Dipeptide-binding Protein, Domain 3"/>
    <property type="match status" value="1"/>
</dbReference>
<dbReference type="PROSITE" id="PS51257">
    <property type="entry name" value="PROKAR_LIPOPROTEIN"/>
    <property type="match status" value="1"/>
</dbReference>
<dbReference type="PANTHER" id="PTHR30290">
    <property type="entry name" value="PERIPLASMIC BINDING COMPONENT OF ABC TRANSPORTER"/>
    <property type="match status" value="1"/>
</dbReference>
<evidence type="ECO:0000256" key="1">
    <source>
        <dbReference type="ARBA" id="ARBA00005695"/>
    </source>
</evidence>
<dbReference type="Proteomes" id="UP001202402">
    <property type="component" value="Unassembled WGS sequence"/>
</dbReference>
<dbReference type="Pfam" id="PF00496">
    <property type="entry name" value="SBP_bac_5"/>
    <property type="match status" value="1"/>
</dbReference>
<organism evidence="6 7">
    <name type="scientific">Amedibacillus hominis</name>
    <dbReference type="NCBI Taxonomy" id="2897776"/>
    <lineage>
        <taxon>Bacteria</taxon>
        <taxon>Bacillati</taxon>
        <taxon>Bacillota</taxon>
        <taxon>Erysipelotrichia</taxon>
        <taxon>Erysipelotrichales</taxon>
        <taxon>Erysipelotrichaceae</taxon>
        <taxon>Amedibacillus</taxon>
    </lineage>
</organism>
<comment type="similarity">
    <text evidence="1">Belongs to the bacterial solute-binding protein 5 family.</text>
</comment>
<feature type="domain" description="Solute-binding protein family 5" evidence="5">
    <location>
        <begin position="97"/>
        <end position="518"/>
    </location>
</feature>
<dbReference type="PIRSF" id="PIRSF002741">
    <property type="entry name" value="MppA"/>
    <property type="match status" value="1"/>
</dbReference>
<evidence type="ECO:0000313" key="7">
    <source>
        <dbReference type="Proteomes" id="UP001202402"/>
    </source>
</evidence>
<reference evidence="6 7" key="1">
    <citation type="submission" date="2022-02" db="EMBL/GenBank/DDBJ databases">
        <title>Genome of Erysipelotrichaceae sp. nov. NSJ-176 isolated from human feces.</title>
        <authorList>
            <person name="Abdugheni R."/>
        </authorList>
    </citation>
    <scope>NUCLEOTIDE SEQUENCE [LARGE SCALE GENOMIC DNA]</scope>
    <source>
        <strain evidence="6 7">NSJ-176</strain>
    </source>
</reference>
<sequence>MKKMLSLLLVGLMAVSMTGCGKSSSNEDRTLIIGSEKFSQAFLNSEALGNSAYDKNVRDMIYGYETYAVNSNGEFQLNETAIKKVDTKEEKVGDVTNKTYTFTLNDGLKFSDGSEVTADDYLFHIMIAASPEFKENGDSTGEYLYGYADYHNGKSKNFKGLKKIDDKTFSLTIDGTLLPYFWETSFVAVRPDSMKTLAGKDAKLESSDDGVSFVGDMGAAVTKWTTDEMKNPSVSSGPYKFVSYENGQVKLEINENFAGDPRGDKPSIKNIVLKEINSSTDMDTLIKGEIDILNDAIEGDKIQKGLEEKKLQSVNFDRNGYGTFAYKCNFGPTKEAEVRRALNFIIDKDELVKNVTGGYGTTLNSEYSTAQWVYTKAKSDLEKSLKYNYAFSLDKANEQLDQSSYRFEKDGKTPFDAEKAAKGEKDYYRYNSKGEILQINHLGTENNAVTDNLELMLTQNAPKVGIKFTLTRTDFDGLMQNYYFDTQLKESEKIYHTFNLGSNYSDAPDPYYASFSSDYVNTTANAYRIADKKLDALMQDLRHTVATDRDGFLKKWIAYEQYYNELLPMAPLYANTYYCFADKDLEGFAPNSFQSIYQTISALSWK</sequence>
<name>A0ABS9R5R5_9FIRM</name>
<proteinExistence type="inferred from homology"/>
<dbReference type="EMBL" id="JAKVPQ010000004">
    <property type="protein sequence ID" value="MCH4284996.1"/>
    <property type="molecule type" value="Genomic_DNA"/>
</dbReference>
<evidence type="ECO:0000256" key="3">
    <source>
        <dbReference type="ARBA" id="ARBA00022729"/>
    </source>
</evidence>
<dbReference type="InterPro" id="IPR000914">
    <property type="entry name" value="SBP_5_dom"/>
</dbReference>
<dbReference type="CDD" id="cd00995">
    <property type="entry name" value="PBP2_NikA_DppA_OppA_like"/>
    <property type="match status" value="1"/>
</dbReference>
<evidence type="ECO:0000313" key="6">
    <source>
        <dbReference type="EMBL" id="MCH4284996.1"/>
    </source>
</evidence>
<dbReference type="InterPro" id="IPR030678">
    <property type="entry name" value="Peptide/Ni-bd"/>
</dbReference>
<dbReference type="PANTHER" id="PTHR30290:SF9">
    <property type="entry name" value="OLIGOPEPTIDE-BINDING PROTEIN APPA"/>
    <property type="match status" value="1"/>
</dbReference>
<dbReference type="RefSeq" id="WP_117455463.1">
    <property type="nucleotide sequence ID" value="NZ_JAKVPQ010000004.1"/>
</dbReference>
<keyword evidence="3 4" id="KW-0732">Signal</keyword>
<evidence type="ECO:0000256" key="2">
    <source>
        <dbReference type="ARBA" id="ARBA00022448"/>
    </source>
</evidence>
<gene>
    <name evidence="6" type="ORF">LQE99_07615</name>
</gene>
<evidence type="ECO:0000259" key="5">
    <source>
        <dbReference type="Pfam" id="PF00496"/>
    </source>
</evidence>
<feature type="signal peptide" evidence="4">
    <location>
        <begin position="1"/>
        <end position="21"/>
    </location>
</feature>
<dbReference type="Gene3D" id="3.40.190.10">
    <property type="entry name" value="Periplasmic binding protein-like II"/>
    <property type="match status" value="1"/>
</dbReference>
<dbReference type="SUPFAM" id="SSF53850">
    <property type="entry name" value="Periplasmic binding protein-like II"/>
    <property type="match status" value="1"/>
</dbReference>
<protein>
    <submittedName>
        <fullName evidence="6">ABC transporter substrate-binding protein</fullName>
    </submittedName>
</protein>
<feature type="chain" id="PRO_5046978326" evidence="4">
    <location>
        <begin position="22"/>
        <end position="606"/>
    </location>
</feature>
<accession>A0ABS9R5R5</accession>
<comment type="caution">
    <text evidence="6">The sequence shown here is derived from an EMBL/GenBank/DDBJ whole genome shotgun (WGS) entry which is preliminary data.</text>
</comment>
<evidence type="ECO:0000256" key="4">
    <source>
        <dbReference type="SAM" id="SignalP"/>
    </source>
</evidence>
<keyword evidence="2" id="KW-0813">Transport</keyword>